<evidence type="ECO:0000313" key="2">
    <source>
        <dbReference type="Proteomes" id="UP000191154"/>
    </source>
</evidence>
<comment type="caution">
    <text evidence="1">The sequence shown here is derived from an EMBL/GenBank/DDBJ whole genome shotgun (WGS) entry which is preliminary data.</text>
</comment>
<reference evidence="1 2" key="1">
    <citation type="submission" date="2016-05" db="EMBL/GenBank/DDBJ databases">
        <title>Microbial solvent formation.</title>
        <authorList>
            <person name="Poehlein A."/>
            <person name="Montoya Solano J.D."/>
            <person name="Flitsch S."/>
            <person name="Krabben P."/>
            <person name="Duerre P."/>
            <person name="Daniel R."/>
        </authorList>
    </citation>
    <scope>NUCLEOTIDE SEQUENCE [LARGE SCALE GENOMIC DNA]</scope>
    <source>
        <strain evidence="1 2">L1-8</strain>
    </source>
</reference>
<accession>A0A1S8MT57</accession>
<dbReference type="SUPFAM" id="SSF55729">
    <property type="entry name" value="Acyl-CoA N-acyltransferases (Nat)"/>
    <property type="match status" value="1"/>
</dbReference>
<name>A0A1S8MT57_CLOSA</name>
<dbReference type="STRING" id="169679.CSACC_31450"/>
<dbReference type="EMBL" id="LZYZ01000008">
    <property type="protein sequence ID" value="OOM07363.1"/>
    <property type="molecule type" value="Genomic_DNA"/>
</dbReference>
<dbReference type="Gene3D" id="3.40.630.30">
    <property type="match status" value="1"/>
</dbReference>
<dbReference type="Proteomes" id="UP000191154">
    <property type="component" value="Unassembled WGS sequence"/>
</dbReference>
<gene>
    <name evidence="1" type="ORF">CLOSAC_38920</name>
</gene>
<organism evidence="1 2">
    <name type="scientific">Clostridium saccharobutylicum</name>
    <dbReference type="NCBI Taxonomy" id="169679"/>
    <lineage>
        <taxon>Bacteria</taxon>
        <taxon>Bacillati</taxon>
        <taxon>Bacillota</taxon>
        <taxon>Clostridia</taxon>
        <taxon>Eubacteriales</taxon>
        <taxon>Clostridiaceae</taxon>
        <taxon>Clostridium</taxon>
    </lineage>
</organism>
<proteinExistence type="predicted"/>
<evidence type="ECO:0008006" key="3">
    <source>
        <dbReference type="Google" id="ProtNLM"/>
    </source>
</evidence>
<protein>
    <recommendedName>
        <fullName evidence="3">FR47-like protein</fullName>
    </recommendedName>
</protein>
<dbReference type="InterPro" id="IPR016181">
    <property type="entry name" value="Acyl_CoA_acyltransferase"/>
</dbReference>
<dbReference type="AlphaFoldDB" id="A0A1S8MT57"/>
<sequence length="64" mass="7433">MLEVLPKYRKKVIGYALQITATNYALVNHRYPYGEIVETNTNSIALQRKLGFQLSSNKAYWLIK</sequence>
<evidence type="ECO:0000313" key="1">
    <source>
        <dbReference type="EMBL" id="OOM07363.1"/>
    </source>
</evidence>